<evidence type="ECO:0000313" key="12">
    <source>
        <dbReference type="EMBL" id="CAB3979468.1"/>
    </source>
</evidence>
<comment type="caution">
    <text evidence="12">The sequence shown here is derived from an EMBL/GenBank/DDBJ whole genome shotgun (WGS) entry which is preliminary data.</text>
</comment>
<keyword evidence="13" id="KW-1185">Reference proteome</keyword>
<keyword evidence="4 11" id="KW-0812">Transmembrane</keyword>
<evidence type="ECO:0000313" key="13">
    <source>
        <dbReference type="Proteomes" id="UP001152795"/>
    </source>
</evidence>
<keyword evidence="7 11" id="KW-0406">Ion transport</keyword>
<dbReference type="PANTHER" id="PTHR11690">
    <property type="entry name" value="AMILORIDE-SENSITIVE SODIUM CHANNEL-RELATED"/>
    <property type="match status" value="1"/>
</dbReference>
<dbReference type="Proteomes" id="UP001152795">
    <property type="component" value="Unassembled WGS sequence"/>
</dbReference>
<evidence type="ECO:0000256" key="2">
    <source>
        <dbReference type="ARBA" id="ARBA00022448"/>
    </source>
</evidence>
<gene>
    <name evidence="12" type="ORF">PACLA_8A029764</name>
</gene>
<accession>A0A6S7FJL3</accession>
<evidence type="ECO:0000256" key="10">
    <source>
        <dbReference type="ARBA" id="ARBA00023303"/>
    </source>
</evidence>
<keyword evidence="9 11" id="KW-0739">Sodium transport</keyword>
<evidence type="ECO:0000256" key="11">
    <source>
        <dbReference type="RuleBase" id="RU000679"/>
    </source>
</evidence>
<organism evidence="12 13">
    <name type="scientific">Paramuricea clavata</name>
    <name type="common">Red gorgonian</name>
    <name type="synonym">Violescent sea-whip</name>
    <dbReference type="NCBI Taxonomy" id="317549"/>
    <lineage>
        <taxon>Eukaryota</taxon>
        <taxon>Metazoa</taxon>
        <taxon>Cnidaria</taxon>
        <taxon>Anthozoa</taxon>
        <taxon>Octocorallia</taxon>
        <taxon>Malacalcyonacea</taxon>
        <taxon>Plexauridae</taxon>
        <taxon>Paramuricea</taxon>
    </lineage>
</organism>
<proteinExistence type="inferred from homology"/>
<dbReference type="Pfam" id="PF00858">
    <property type="entry name" value="ASC"/>
    <property type="match status" value="1"/>
</dbReference>
<evidence type="ECO:0000256" key="6">
    <source>
        <dbReference type="ARBA" id="ARBA00023053"/>
    </source>
</evidence>
<dbReference type="InterPro" id="IPR001873">
    <property type="entry name" value="ENaC"/>
</dbReference>
<evidence type="ECO:0000256" key="7">
    <source>
        <dbReference type="ARBA" id="ARBA00023065"/>
    </source>
</evidence>
<keyword evidence="2 11" id="KW-0813">Transport</keyword>
<keyword evidence="6" id="KW-0915">Sodium</keyword>
<dbReference type="GO" id="GO:0015280">
    <property type="term" value="F:ligand-gated sodium channel activity"/>
    <property type="evidence" value="ECO:0007669"/>
    <property type="project" value="TreeGrafter"/>
</dbReference>
<comment type="similarity">
    <text evidence="11">Belongs to the amiloride-sensitive sodium channel (TC 1.A.6) family.</text>
</comment>
<name>A0A6S7FJL3_PARCT</name>
<sequence length="397" mass="45328">MDENRVHPMPEHVNEHGGKNDERTVRSIISDYGERTTIHGLLYLIRGENFIRQLIWLCFISCSFAYFTLNGIRLFNNFFKYPTLTKYEIVTQQKMLFPAITVCNYNPIRKSKQESIFNYLYNNSKLNVSLNDFRRSVENSSDNYATLNYTNNVEKIYQSFGHSMDEDGMFVSCKWKGKSCSGKDFRSSAQSMGLCHTFNSGYENYSLQYITNTGETNGLFLTLNVQTVEYQDDTESVGVKVLIHDQKEPIFIRESGFAVMPGRRALVSVTKKQVITSPPPYGKPCIENSRNVKYLKTLCMSDCKENYIIDNCKCQVPPPRIKEDTCLTSSYKIQIAPPIETTNKLQGHCTVAPPSACIASTSSIKYVRVVFSFVVDGIRTYNGCSIILRNDNKVKQM</sequence>
<dbReference type="OrthoDB" id="5966159at2759"/>
<evidence type="ECO:0000256" key="4">
    <source>
        <dbReference type="ARBA" id="ARBA00022692"/>
    </source>
</evidence>
<evidence type="ECO:0000256" key="1">
    <source>
        <dbReference type="ARBA" id="ARBA00004141"/>
    </source>
</evidence>
<keyword evidence="8" id="KW-0472">Membrane</keyword>
<keyword evidence="10 11" id="KW-0407">Ion channel</keyword>
<dbReference type="EMBL" id="CACRXK020000201">
    <property type="protein sequence ID" value="CAB3979468.1"/>
    <property type="molecule type" value="Genomic_DNA"/>
</dbReference>
<dbReference type="PANTHER" id="PTHR11690:SF293">
    <property type="entry name" value="ACID-SENSING ION CHANNEL 1"/>
    <property type="match status" value="1"/>
</dbReference>
<evidence type="ECO:0000256" key="5">
    <source>
        <dbReference type="ARBA" id="ARBA00022989"/>
    </source>
</evidence>
<protein>
    <submittedName>
        <fullName evidence="12">Acid-sensing ion channel 1 isoform X2</fullName>
    </submittedName>
</protein>
<keyword evidence="5" id="KW-1133">Transmembrane helix</keyword>
<evidence type="ECO:0000256" key="8">
    <source>
        <dbReference type="ARBA" id="ARBA00023136"/>
    </source>
</evidence>
<dbReference type="Gene3D" id="2.60.470.10">
    <property type="entry name" value="Acid-sensing ion channels like domains"/>
    <property type="match status" value="1"/>
</dbReference>
<comment type="subcellular location">
    <subcellularLocation>
        <location evidence="1">Membrane</location>
        <topology evidence="1">Multi-pass membrane protein</topology>
    </subcellularLocation>
</comment>
<evidence type="ECO:0000256" key="3">
    <source>
        <dbReference type="ARBA" id="ARBA00022461"/>
    </source>
</evidence>
<evidence type="ECO:0000256" key="9">
    <source>
        <dbReference type="ARBA" id="ARBA00023201"/>
    </source>
</evidence>
<keyword evidence="3 11" id="KW-0894">Sodium channel</keyword>
<dbReference type="PRINTS" id="PR01078">
    <property type="entry name" value="AMINACHANNEL"/>
</dbReference>
<dbReference type="AlphaFoldDB" id="A0A6S7FJL3"/>
<dbReference type="GO" id="GO:0005886">
    <property type="term" value="C:plasma membrane"/>
    <property type="evidence" value="ECO:0007669"/>
    <property type="project" value="TreeGrafter"/>
</dbReference>
<reference evidence="12" key="1">
    <citation type="submission" date="2020-04" db="EMBL/GenBank/DDBJ databases">
        <authorList>
            <person name="Alioto T."/>
            <person name="Alioto T."/>
            <person name="Gomez Garrido J."/>
        </authorList>
    </citation>
    <scope>NUCLEOTIDE SEQUENCE</scope>
    <source>
        <strain evidence="12">A484AB</strain>
    </source>
</reference>